<comment type="similarity">
    <text evidence="1">Belongs to the V-ATPase D subunit family.</text>
</comment>
<reference evidence="5 6" key="1">
    <citation type="submission" date="2022-03" db="EMBL/GenBank/DDBJ databases">
        <title>A chromosomal length assembly of Cordylochernes scorpioides.</title>
        <authorList>
            <person name="Zeh D."/>
            <person name="Zeh J."/>
        </authorList>
    </citation>
    <scope>NUCLEOTIDE SEQUENCE [LARGE SCALE GENOMIC DNA]</scope>
    <source>
        <strain evidence="5">IN4F17</strain>
        <tissue evidence="5">Whole Body</tissue>
    </source>
</reference>
<dbReference type="PANTHER" id="PTHR11671">
    <property type="entry name" value="V-TYPE ATP SYNTHASE SUBUNIT D"/>
    <property type="match status" value="1"/>
</dbReference>
<name>A0ABY6LQ56_9ARAC</name>
<proteinExistence type="inferred from homology"/>
<dbReference type="Proteomes" id="UP001235939">
    <property type="component" value="Chromosome 22"/>
</dbReference>
<comment type="function">
    <text evidence="4">Subunit of the V1 complex of vacuolar(H+)-ATPase (V-ATPase), a multisubunit enzyme composed of a peripheral complex (V1) that hydrolyzes ATP and a membrane integral complex (V0) that translocates protons. V-ATPase is responsible for acidifying and maintaining the pH of intracellular compartments and in some cell types, is targeted to the plasma membrane, where it is responsible for acidifying the extracellular environment.</text>
</comment>
<protein>
    <submittedName>
        <fullName evidence="5">ATP6V1D</fullName>
    </submittedName>
</protein>
<evidence type="ECO:0000313" key="6">
    <source>
        <dbReference type="Proteomes" id="UP001235939"/>
    </source>
</evidence>
<gene>
    <name evidence="5" type="ORF">LAZ67_22001637</name>
</gene>
<feature type="non-terminal residue" evidence="5">
    <location>
        <position position="1"/>
    </location>
</feature>
<dbReference type="EMBL" id="CP092884">
    <property type="protein sequence ID" value="UYV82989.1"/>
    <property type="molecule type" value="Genomic_DNA"/>
</dbReference>
<evidence type="ECO:0000256" key="3">
    <source>
        <dbReference type="ARBA" id="ARBA00023065"/>
    </source>
</evidence>
<evidence type="ECO:0000256" key="4">
    <source>
        <dbReference type="ARBA" id="ARBA00045737"/>
    </source>
</evidence>
<accession>A0ABY6LQ56</accession>
<dbReference type="InterPro" id="IPR002699">
    <property type="entry name" value="V_ATPase_D"/>
</dbReference>
<evidence type="ECO:0000313" key="5">
    <source>
        <dbReference type="EMBL" id="UYV82989.1"/>
    </source>
</evidence>
<keyword evidence="3" id="KW-0406">Ion transport</keyword>
<organism evidence="5 6">
    <name type="scientific">Cordylochernes scorpioides</name>
    <dbReference type="NCBI Taxonomy" id="51811"/>
    <lineage>
        <taxon>Eukaryota</taxon>
        <taxon>Metazoa</taxon>
        <taxon>Ecdysozoa</taxon>
        <taxon>Arthropoda</taxon>
        <taxon>Chelicerata</taxon>
        <taxon>Arachnida</taxon>
        <taxon>Pseudoscorpiones</taxon>
        <taxon>Cheliferoidea</taxon>
        <taxon>Chernetidae</taxon>
        <taxon>Cordylochernes</taxon>
    </lineage>
</organism>
<evidence type="ECO:0000256" key="2">
    <source>
        <dbReference type="ARBA" id="ARBA00022448"/>
    </source>
</evidence>
<keyword evidence="6" id="KW-1185">Reference proteome</keyword>
<sequence>MTTMKNRMKSAKVGHRMLKNKADALQLRFRKLLSDIIKTKSQMGEVMKEASFSLASAKYACGDFSQVVLQNVDKAAVKVDSTVDNVAVNELTGLARGGQQVKNIKKCYSNAIELLIKLASLQNAFIALDEAIKMTNRRVNALEY</sequence>
<evidence type="ECO:0000256" key="1">
    <source>
        <dbReference type="ARBA" id="ARBA00005850"/>
    </source>
</evidence>
<dbReference type="Pfam" id="PF01813">
    <property type="entry name" value="ATP-synt_D"/>
    <property type="match status" value="1"/>
</dbReference>
<dbReference type="Gene3D" id="1.10.287.3240">
    <property type="match status" value="1"/>
</dbReference>
<keyword evidence="2" id="KW-0813">Transport</keyword>